<comment type="caution">
    <text evidence="2">The sequence shown here is derived from an EMBL/GenBank/DDBJ whole genome shotgun (WGS) entry which is preliminary data.</text>
</comment>
<name>A0ABU6TSP6_9FABA</name>
<reference evidence="2 3" key="1">
    <citation type="journal article" date="2023" name="Plants (Basel)">
        <title>Bridging the Gap: Combining Genomics and Transcriptomics Approaches to Understand Stylosanthes scabra, an Orphan Legume from the Brazilian Caatinga.</title>
        <authorList>
            <person name="Ferreira-Neto J.R.C."/>
            <person name="da Silva M.D."/>
            <person name="Binneck E."/>
            <person name="de Melo N.F."/>
            <person name="da Silva R.H."/>
            <person name="de Melo A.L.T.M."/>
            <person name="Pandolfi V."/>
            <person name="Bustamante F.O."/>
            <person name="Brasileiro-Vidal A.C."/>
            <person name="Benko-Iseppon A.M."/>
        </authorList>
    </citation>
    <scope>NUCLEOTIDE SEQUENCE [LARGE SCALE GENOMIC DNA]</scope>
    <source>
        <tissue evidence="2">Leaves</tissue>
    </source>
</reference>
<organism evidence="2 3">
    <name type="scientific">Stylosanthes scabra</name>
    <dbReference type="NCBI Taxonomy" id="79078"/>
    <lineage>
        <taxon>Eukaryota</taxon>
        <taxon>Viridiplantae</taxon>
        <taxon>Streptophyta</taxon>
        <taxon>Embryophyta</taxon>
        <taxon>Tracheophyta</taxon>
        <taxon>Spermatophyta</taxon>
        <taxon>Magnoliopsida</taxon>
        <taxon>eudicotyledons</taxon>
        <taxon>Gunneridae</taxon>
        <taxon>Pentapetalae</taxon>
        <taxon>rosids</taxon>
        <taxon>fabids</taxon>
        <taxon>Fabales</taxon>
        <taxon>Fabaceae</taxon>
        <taxon>Papilionoideae</taxon>
        <taxon>50 kb inversion clade</taxon>
        <taxon>dalbergioids sensu lato</taxon>
        <taxon>Dalbergieae</taxon>
        <taxon>Pterocarpus clade</taxon>
        <taxon>Stylosanthes</taxon>
    </lineage>
</organism>
<evidence type="ECO:0000313" key="2">
    <source>
        <dbReference type="EMBL" id="MED6151220.1"/>
    </source>
</evidence>
<sequence length="106" mass="12018">MQSIPQQHTPPDLHACKLKRTAKRRRTASEATADELKYGDDDALSGGDVLAVATTTTTPRRAGGFRLLEKRRWRLEWWAAATRGVGRRLEFLFLFDSLSEIQGFEN</sequence>
<accession>A0ABU6TSP6</accession>
<evidence type="ECO:0000313" key="3">
    <source>
        <dbReference type="Proteomes" id="UP001341840"/>
    </source>
</evidence>
<evidence type="ECO:0000256" key="1">
    <source>
        <dbReference type="SAM" id="MobiDB-lite"/>
    </source>
</evidence>
<proteinExistence type="predicted"/>
<dbReference type="EMBL" id="JASCZI010091790">
    <property type="protein sequence ID" value="MED6151220.1"/>
    <property type="molecule type" value="Genomic_DNA"/>
</dbReference>
<gene>
    <name evidence="2" type="ORF">PIB30_080393</name>
</gene>
<dbReference type="Proteomes" id="UP001341840">
    <property type="component" value="Unassembled WGS sequence"/>
</dbReference>
<feature type="region of interest" description="Disordered" evidence="1">
    <location>
        <begin position="1"/>
        <end position="33"/>
    </location>
</feature>
<keyword evidence="3" id="KW-1185">Reference proteome</keyword>
<feature type="compositionally biased region" description="Basic residues" evidence="1">
    <location>
        <begin position="16"/>
        <end position="26"/>
    </location>
</feature>
<protein>
    <submittedName>
        <fullName evidence="2">Uncharacterized protein</fullName>
    </submittedName>
</protein>